<evidence type="ECO:0000256" key="1">
    <source>
        <dbReference type="SAM" id="Coils"/>
    </source>
</evidence>
<evidence type="ECO:0008006" key="5">
    <source>
        <dbReference type="Google" id="ProtNLM"/>
    </source>
</evidence>
<dbReference type="Proteomes" id="UP000250235">
    <property type="component" value="Unassembled WGS sequence"/>
</dbReference>
<feature type="coiled-coil region" evidence="1">
    <location>
        <begin position="539"/>
        <end position="573"/>
    </location>
</feature>
<sequence length="683" mass="76166">MRVVTPTVIYEAALIEFFQHGSIRDGMVVSTIQGKTVEITEEVFAGTFELPIDGLIDLNEVPKDLVFDARSIFSFFGEQVSTSCKKRETKIEFRLLSDILAKSIFMKAWSFDAVTHERFLMMAAINGGIQINWSKVLFNIFKDMVTPRSKQARDIAINDKISVEDVEGVADESRVKKTPMKKAVSKKRLATAVDEHISKKKSTRVEKAAKSSAIVTVAQEPKRKAPKRRLKLPAGSDDENVEEETDVGGIAEKDSVPARADVVDKEISTADDVDNLIEQVIAETAQFETDVGGTNVGETKVWDQAVQRADDMENWFNVSYEEFVAREADRMVESGSDTDEEIITDKVTKTDVGETADGEQTVQRSDAKEKDAEPGASEERVVAKKNAEFLCNKPTDEELMSIDDFLTQISDDMMLPSVTAAEVTKIKFGLSVEINEVHDKDWYYASLPQISATDKGKEPLEEADVVKGNPAREMGYSHDEVLVKIKNLERTLLDTLYQQDQAYRSLIQSVRQENHNDTDILSLALKVFRAQNAILSTDLADVRKEAKEQKAIIEDMDERIATVRSELLDFRAQAQENYNNLTTQLGELFDYINRGGNDKKGEESSSRRPQPPPDDQNRPSGGSASRGSGGDGSSRRRDDRGGSSKKRHRSSGDGGSGSGRETYGPYGPYKKNAEWWLYGKNQF</sequence>
<organism evidence="3 4">
    <name type="scientific">Dorcoceras hygrometricum</name>
    <dbReference type="NCBI Taxonomy" id="472368"/>
    <lineage>
        <taxon>Eukaryota</taxon>
        <taxon>Viridiplantae</taxon>
        <taxon>Streptophyta</taxon>
        <taxon>Embryophyta</taxon>
        <taxon>Tracheophyta</taxon>
        <taxon>Spermatophyta</taxon>
        <taxon>Magnoliopsida</taxon>
        <taxon>eudicotyledons</taxon>
        <taxon>Gunneridae</taxon>
        <taxon>Pentapetalae</taxon>
        <taxon>asterids</taxon>
        <taxon>lamiids</taxon>
        <taxon>Lamiales</taxon>
        <taxon>Gesneriaceae</taxon>
        <taxon>Didymocarpoideae</taxon>
        <taxon>Trichosporeae</taxon>
        <taxon>Loxocarpinae</taxon>
        <taxon>Dorcoceras</taxon>
    </lineage>
</organism>
<dbReference type="EMBL" id="KV001960">
    <property type="protein sequence ID" value="KZV38406.1"/>
    <property type="molecule type" value="Genomic_DNA"/>
</dbReference>
<feature type="compositionally biased region" description="Basic and acidic residues" evidence="2">
    <location>
        <begin position="365"/>
        <end position="379"/>
    </location>
</feature>
<evidence type="ECO:0000313" key="3">
    <source>
        <dbReference type="EMBL" id="KZV38406.1"/>
    </source>
</evidence>
<feature type="region of interest" description="Disordered" evidence="2">
    <location>
        <begin position="348"/>
        <end position="379"/>
    </location>
</feature>
<accession>A0A2Z7BVU1</accession>
<feature type="compositionally biased region" description="Acidic residues" evidence="2">
    <location>
        <begin position="236"/>
        <end position="246"/>
    </location>
</feature>
<dbReference type="AlphaFoldDB" id="A0A2Z7BVU1"/>
<feature type="compositionally biased region" description="Basic and acidic residues" evidence="2">
    <location>
        <begin position="633"/>
        <end position="642"/>
    </location>
</feature>
<name>A0A2Z7BVU1_9LAMI</name>
<protein>
    <recommendedName>
        <fullName evidence="5">Splicing factor 3B subunit 1-like</fullName>
    </recommendedName>
</protein>
<proteinExistence type="predicted"/>
<reference evidence="3 4" key="1">
    <citation type="journal article" date="2015" name="Proc. Natl. Acad. Sci. U.S.A.">
        <title>The resurrection genome of Boea hygrometrica: A blueprint for survival of dehydration.</title>
        <authorList>
            <person name="Xiao L."/>
            <person name="Yang G."/>
            <person name="Zhang L."/>
            <person name="Yang X."/>
            <person name="Zhao S."/>
            <person name="Ji Z."/>
            <person name="Zhou Q."/>
            <person name="Hu M."/>
            <person name="Wang Y."/>
            <person name="Chen M."/>
            <person name="Xu Y."/>
            <person name="Jin H."/>
            <person name="Xiao X."/>
            <person name="Hu G."/>
            <person name="Bao F."/>
            <person name="Hu Y."/>
            <person name="Wan P."/>
            <person name="Li L."/>
            <person name="Deng X."/>
            <person name="Kuang T."/>
            <person name="Xiang C."/>
            <person name="Zhu J.K."/>
            <person name="Oliver M.J."/>
            <person name="He Y."/>
        </authorList>
    </citation>
    <scope>NUCLEOTIDE SEQUENCE [LARGE SCALE GENOMIC DNA]</scope>
    <source>
        <strain evidence="4">cv. XS01</strain>
    </source>
</reference>
<evidence type="ECO:0000256" key="2">
    <source>
        <dbReference type="SAM" id="MobiDB-lite"/>
    </source>
</evidence>
<feature type="compositionally biased region" description="Basic and acidic residues" evidence="2">
    <location>
        <begin position="596"/>
        <end position="606"/>
    </location>
</feature>
<gene>
    <name evidence="3" type="ORF">F511_27708</name>
</gene>
<evidence type="ECO:0000313" key="4">
    <source>
        <dbReference type="Proteomes" id="UP000250235"/>
    </source>
</evidence>
<keyword evidence="1" id="KW-0175">Coiled coil</keyword>
<feature type="region of interest" description="Disordered" evidence="2">
    <location>
        <begin position="220"/>
        <end position="246"/>
    </location>
</feature>
<feature type="region of interest" description="Disordered" evidence="2">
    <location>
        <begin position="592"/>
        <end position="671"/>
    </location>
</feature>
<keyword evidence="4" id="KW-1185">Reference proteome</keyword>